<proteinExistence type="predicted"/>
<reference evidence="3 4" key="1">
    <citation type="submission" date="2016-10" db="EMBL/GenBank/DDBJ databases">
        <authorList>
            <person name="de Groot N.N."/>
        </authorList>
    </citation>
    <scope>NUCLEOTIDE SEQUENCE [LARGE SCALE GENOMIC DNA]</scope>
    <source>
        <strain evidence="3 4">CGMCC 1.7005</strain>
    </source>
</reference>
<accession>A0A1I7AIA6</accession>
<name>A0A1I7AIA6_9FLAO</name>
<dbReference type="Proteomes" id="UP000236454">
    <property type="component" value="Unassembled WGS sequence"/>
</dbReference>
<organism evidence="3 4">
    <name type="scientific">Lishizhenia tianjinensis</name>
    <dbReference type="NCBI Taxonomy" id="477690"/>
    <lineage>
        <taxon>Bacteria</taxon>
        <taxon>Pseudomonadati</taxon>
        <taxon>Bacteroidota</taxon>
        <taxon>Flavobacteriia</taxon>
        <taxon>Flavobacteriales</taxon>
        <taxon>Crocinitomicaceae</taxon>
        <taxon>Lishizhenia</taxon>
    </lineage>
</organism>
<feature type="chain" id="PRO_5014971052" evidence="1">
    <location>
        <begin position="26"/>
        <end position="293"/>
    </location>
</feature>
<gene>
    <name evidence="3" type="ORF">SAMN05216474_2121</name>
</gene>
<sequence>MTKFILAKSPVLFAFLFFCALHSHAATIEDTLYINRGNMLAVDSTSIPYFAFNTSSTFNKENKRLIMNAGDIMMLTVINTDTVEHGFDIKGYPNMDTLISMQDTVSLTFTYQNPGAHIFYDPSFSEGYRYMGLAGMIVVKDPTSTASNFYWNMKEHQVAFNEALNQGSSVNWNNYYPDYFTINGKSNPHINNDTNARVIGSVGDTIHIYMVNTGQSLHSIHFHGYHLRIMSSTKFPNHVGRSKDTFPVYSMEAVVLELVPDQPGEYPVHDHNLVAVSGGNIYPNGMFLTLLID</sequence>
<dbReference type="Pfam" id="PF07731">
    <property type="entry name" value="Cu-oxidase_2"/>
    <property type="match status" value="1"/>
</dbReference>
<dbReference type="Gene3D" id="2.60.40.420">
    <property type="entry name" value="Cupredoxins - blue copper proteins"/>
    <property type="match status" value="2"/>
</dbReference>
<dbReference type="AlphaFoldDB" id="A0A1I7AIA6"/>
<dbReference type="OrthoDB" id="9757546at2"/>
<evidence type="ECO:0000259" key="2">
    <source>
        <dbReference type="Pfam" id="PF07731"/>
    </source>
</evidence>
<dbReference type="STRING" id="477690.SAMN05216474_2121"/>
<dbReference type="InterPro" id="IPR008972">
    <property type="entry name" value="Cupredoxin"/>
</dbReference>
<feature type="domain" description="Plastocyanin-like" evidence="2">
    <location>
        <begin position="182"/>
        <end position="274"/>
    </location>
</feature>
<dbReference type="SUPFAM" id="SSF49503">
    <property type="entry name" value="Cupredoxins"/>
    <property type="match status" value="2"/>
</dbReference>
<keyword evidence="1" id="KW-0732">Signal</keyword>
<dbReference type="GO" id="GO:0016491">
    <property type="term" value="F:oxidoreductase activity"/>
    <property type="evidence" value="ECO:0007669"/>
    <property type="project" value="InterPro"/>
</dbReference>
<dbReference type="InterPro" id="IPR011706">
    <property type="entry name" value="Cu-oxidase_C"/>
</dbReference>
<evidence type="ECO:0000256" key="1">
    <source>
        <dbReference type="SAM" id="SignalP"/>
    </source>
</evidence>
<protein>
    <submittedName>
        <fullName evidence="3">Multicopper oxidase</fullName>
    </submittedName>
</protein>
<dbReference type="EMBL" id="FPAS01000003">
    <property type="protein sequence ID" value="SFT74689.1"/>
    <property type="molecule type" value="Genomic_DNA"/>
</dbReference>
<feature type="signal peptide" evidence="1">
    <location>
        <begin position="1"/>
        <end position="25"/>
    </location>
</feature>
<evidence type="ECO:0000313" key="4">
    <source>
        <dbReference type="Proteomes" id="UP000236454"/>
    </source>
</evidence>
<evidence type="ECO:0000313" key="3">
    <source>
        <dbReference type="EMBL" id="SFT74689.1"/>
    </source>
</evidence>
<keyword evidence="4" id="KW-1185">Reference proteome</keyword>
<dbReference type="RefSeq" id="WP_090249219.1">
    <property type="nucleotide sequence ID" value="NZ_FPAS01000003.1"/>
</dbReference>
<dbReference type="GO" id="GO:0005507">
    <property type="term" value="F:copper ion binding"/>
    <property type="evidence" value="ECO:0007669"/>
    <property type="project" value="InterPro"/>
</dbReference>